<reference evidence="3" key="1">
    <citation type="submission" date="2018-11" db="EMBL/GenBank/DDBJ databases">
        <authorList>
            <person name="Alioto T."/>
            <person name="Alioto T."/>
        </authorList>
    </citation>
    <scope>NUCLEOTIDE SEQUENCE</scope>
</reference>
<keyword evidence="1" id="KW-0175">Coiled coil</keyword>
<proteinExistence type="predicted"/>
<feature type="compositionally biased region" description="Basic and acidic residues" evidence="2">
    <location>
        <begin position="820"/>
        <end position="831"/>
    </location>
</feature>
<gene>
    <name evidence="3" type="ORF">MGAL_10B039043</name>
</gene>
<feature type="region of interest" description="Disordered" evidence="2">
    <location>
        <begin position="712"/>
        <end position="777"/>
    </location>
</feature>
<feature type="coiled-coil region" evidence="1">
    <location>
        <begin position="41"/>
        <end position="177"/>
    </location>
</feature>
<feature type="compositionally biased region" description="Polar residues" evidence="2">
    <location>
        <begin position="735"/>
        <end position="748"/>
    </location>
</feature>
<dbReference type="EMBL" id="UYJE01000642">
    <property type="protein sequence ID" value="VDH94820.1"/>
    <property type="molecule type" value="Genomic_DNA"/>
</dbReference>
<comment type="caution">
    <text evidence="3">The sequence shown here is derived from an EMBL/GenBank/DDBJ whole genome shotgun (WGS) entry which is preliminary data.</text>
</comment>
<sequence>MYTNEHQKCIIEQHKREITLLNSQILDTKVKVESKPLDYSRIEQEQELSNLKHQLENERKDHIETEQELNKSTTNYKETLIKLQDSHKLIERHLQNAEAHQRENKSLSIELETCKERLKKLEIALDSLHKELDIQKSVHSESIETWQKEEADLKCRITKLLEELETEKSDKTELEQLNTTWSEQNFRLSEELNAAKAILEVPKKDGEYQTDLCMLNMTDSQCQIQPELSNFGNQTEQPRHYHISSQTDPPPCSDFSSQTYDPALAVSATQTGEPSLINRSAQTEAEGGEDEDLCLDIKKDFIFTKTQPETQIYKEREITLVRKSDSVDQREICPVVTRTITSLIGIEETLSCNNAKDEKVCEENINFISTIPETQESGEKVSAKSTNHCSIIPKPQQSDTSYSHNTPLKNKSFIPVRTETQQSTALYRHDTPLKNKSFSPDKTGTGSKSYFQTEYLSKNIKSAEMPQENEFGEKGDNQGIKCMSRAFSVNKEFLKLYETENVNVSEPGKSLGKEEERSNYAETSLATDSHMSSYVREKKEVRTISGSTNVSIDENDEDDFVVEKRKEKTMQDQNIIHGNSTEKKDGECSVINSIGGKSNKDRNTVMEENRSLIETPKKMSLYESHVDGYLSKINSGNLQNTVGVKMVKPRDNQDVPKSLKYVEYLQPTEKICTNIGRFRVETESPKVKSSSPSSKGFLSLVKRRSNFYKENVGLNMNNSAKNPLDFQESDENPVKKSSSADNQVSSLTEPIAGCSLGPSARDNQKDVNKAGCSDTNMTEVSKLSPYSRYKALLKPKMEKISSLKQKPEGSNVSSAKKRGILKESPSKEKKNVTFSEDMVQVKHLTPEFNMSGDQCLYSDDDEDTIELISSQEDCSEEKRPRLS</sequence>
<name>A0A8B6BSB6_MYTGA</name>
<dbReference type="AlphaFoldDB" id="A0A8B6BSB6"/>
<feature type="region of interest" description="Disordered" evidence="2">
    <location>
        <begin position="800"/>
        <end position="832"/>
    </location>
</feature>
<organism evidence="3 4">
    <name type="scientific">Mytilus galloprovincialis</name>
    <name type="common">Mediterranean mussel</name>
    <dbReference type="NCBI Taxonomy" id="29158"/>
    <lineage>
        <taxon>Eukaryota</taxon>
        <taxon>Metazoa</taxon>
        <taxon>Spiralia</taxon>
        <taxon>Lophotrochozoa</taxon>
        <taxon>Mollusca</taxon>
        <taxon>Bivalvia</taxon>
        <taxon>Autobranchia</taxon>
        <taxon>Pteriomorphia</taxon>
        <taxon>Mytilida</taxon>
        <taxon>Mytiloidea</taxon>
        <taxon>Mytilidae</taxon>
        <taxon>Mytilinae</taxon>
        <taxon>Mytilus</taxon>
    </lineage>
</organism>
<feature type="region of interest" description="Disordered" evidence="2">
    <location>
        <begin position="505"/>
        <end position="524"/>
    </location>
</feature>
<evidence type="ECO:0000256" key="1">
    <source>
        <dbReference type="SAM" id="Coils"/>
    </source>
</evidence>
<evidence type="ECO:0000313" key="3">
    <source>
        <dbReference type="EMBL" id="VDH94820.1"/>
    </source>
</evidence>
<dbReference type="Proteomes" id="UP000596742">
    <property type="component" value="Unassembled WGS sequence"/>
</dbReference>
<evidence type="ECO:0000313" key="4">
    <source>
        <dbReference type="Proteomes" id="UP000596742"/>
    </source>
</evidence>
<accession>A0A8B6BSB6</accession>
<evidence type="ECO:0000256" key="2">
    <source>
        <dbReference type="SAM" id="MobiDB-lite"/>
    </source>
</evidence>
<protein>
    <submittedName>
        <fullName evidence="3">Uncharacterized protein</fullName>
    </submittedName>
</protein>
<keyword evidence="4" id="KW-1185">Reference proteome</keyword>
<dbReference type="OrthoDB" id="6100270at2759"/>